<dbReference type="Proteomes" id="UP000269221">
    <property type="component" value="Unassembled WGS sequence"/>
</dbReference>
<sequence>MWLKLNCREQAQLLLSHIISPAHGCGPLPQCVRKEIEINHASVSDKKKNFAKASRKNDAVQFAFQRPGSTSGPTTALLPVLPLFHIFGGDTDSEINSSSAHLLSTKLSGVVDTLERRNVIQKDFDRLERGACVPHDVHHEGQVQGAAPGLG</sequence>
<name>A0A3M0JK51_HIRRU</name>
<dbReference type="AlphaFoldDB" id="A0A3M0JK51"/>
<gene>
    <name evidence="1" type="ORF">DUI87_22291</name>
</gene>
<reference evidence="1 2" key="1">
    <citation type="submission" date="2018-07" db="EMBL/GenBank/DDBJ databases">
        <title>A high quality draft genome assembly of the barn swallow (H. rustica rustica).</title>
        <authorList>
            <person name="Formenti G."/>
            <person name="Chiara M."/>
            <person name="Poveda L."/>
            <person name="Francoijs K.-J."/>
            <person name="Bonisoli-Alquati A."/>
            <person name="Canova L."/>
            <person name="Gianfranceschi L."/>
            <person name="Horner D.S."/>
            <person name="Saino N."/>
        </authorList>
    </citation>
    <scope>NUCLEOTIDE SEQUENCE [LARGE SCALE GENOMIC DNA]</scope>
    <source>
        <strain evidence="1">Chelidonia</strain>
        <tissue evidence="1">Blood</tissue>
    </source>
</reference>
<dbReference type="EMBL" id="QRBI01000140">
    <property type="protein sequence ID" value="RMC01199.1"/>
    <property type="molecule type" value="Genomic_DNA"/>
</dbReference>
<proteinExistence type="predicted"/>
<keyword evidence="2" id="KW-1185">Reference proteome</keyword>
<organism evidence="1 2">
    <name type="scientific">Hirundo rustica rustica</name>
    <dbReference type="NCBI Taxonomy" id="333673"/>
    <lineage>
        <taxon>Eukaryota</taxon>
        <taxon>Metazoa</taxon>
        <taxon>Chordata</taxon>
        <taxon>Craniata</taxon>
        <taxon>Vertebrata</taxon>
        <taxon>Euteleostomi</taxon>
        <taxon>Archelosauria</taxon>
        <taxon>Archosauria</taxon>
        <taxon>Dinosauria</taxon>
        <taxon>Saurischia</taxon>
        <taxon>Theropoda</taxon>
        <taxon>Coelurosauria</taxon>
        <taxon>Aves</taxon>
        <taxon>Neognathae</taxon>
        <taxon>Neoaves</taxon>
        <taxon>Telluraves</taxon>
        <taxon>Australaves</taxon>
        <taxon>Passeriformes</taxon>
        <taxon>Sylvioidea</taxon>
        <taxon>Hirundinidae</taxon>
        <taxon>Hirundo</taxon>
    </lineage>
</organism>
<evidence type="ECO:0000313" key="1">
    <source>
        <dbReference type="EMBL" id="RMC01199.1"/>
    </source>
</evidence>
<protein>
    <submittedName>
        <fullName evidence="1">Uncharacterized protein</fullName>
    </submittedName>
</protein>
<evidence type="ECO:0000313" key="2">
    <source>
        <dbReference type="Proteomes" id="UP000269221"/>
    </source>
</evidence>
<comment type="caution">
    <text evidence="1">The sequence shown here is derived from an EMBL/GenBank/DDBJ whole genome shotgun (WGS) entry which is preliminary data.</text>
</comment>
<accession>A0A3M0JK51</accession>